<keyword evidence="6 14" id="KW-0720">Serine protease</keyword>
<dbReference type="InterPro" id="IPR003111">
    <property type="entry name" value="Lon_prtase_N"/>
</dbReference>
<dbReference type="Gene3D" id="3.30.230.10">
    <property type="match status" value="1"/>
</dbReference>
<keyword evidence="4 14" id="KW-0547">Nucleotide-binding</keyword>
<keyword evidence="24" id="KW-1185">Reference proteome</keyword>
<feature type="binding site" evidence="14 17">
    <location>
        <begin position="364"/>
        <end position="371"/>
    </location>
    <ligand>
        <name>ATP</name>
        <dbReference type="ChEBI" id="CHEBI:30616"/>
    </ligand>
</feature>
<evidence type="ECO:0000259" key="21">
    <source>
        <dbReference type="PROSITE" id="PS51786"/>
    </source>
</evidence>
<evidence type="ECO:0000256" key="14">
    <source>
        <dbReference type="HAMAP-Rule" id="MF_01973"/>
    </source>
</evidence>
<dbReference type="FunFam" id="1.20.5.5270:FF:000002">
    <property type="entry name" value="Lon protease homolog"/>
    <property type="match status" value="1"/>
</dbReference>
<evidence type="ECO:0000256" key="17">
    <source>
        <dbReference type="PIRSR" id="PIRSR001174-2"/>
    </source>
</evidence>
<organism evidence="23 24">
    <name type="scientific">Christensenella minuta</name>
    <dbReference type="NCBI Taxonomy" id="626937"/>
    <lineage>
        <taxon>Bacteria</taxon>
        <taxon>Bacillati</taxon>
        <taxon>Bacillota</taxon>
        <taxon>Clostridia</taxon>
        <taxon>Christensenellales</taxon>
        <taxon>Christensenellaceae</taxon>
        <taxon>Christensenella</taxon>
    </lineage>
</organism>
<keyword evidence="20" id="KW-0812">Transmembrane</keyword>
<dbReference type="InterPro" id="IPR003593">
    <property type="entry name" value="AAA+_ATPase"/>
</dbReference>
<evidence type="ECO:0000256" key="18">
    <source>
        <dbReference type="PROSITE-ProRule" id="PRU01122"/>
    </source>
</evidence>
<comment type="subunit">
    <text evidence="14 15">Homohexamer. Organized in a ring with a central cavity.</text>
</comment>
<dbReference type="InterPro" id="IPR015947">
    <property type="entry name" value="PUA-like_sf"/>
</dbReference>
<accession>A0A136Q0G8</accession>
<dbReference type="GO" id="GO:0016887">
    <property type="term" value="F:ATP hydrolysis activity"/>
    <property type="evidence" value="ECO:0007669"/>
    <property type="project" value="UniProtKB-UniRule"/>
</dbReference>
<evidence type="ECO:0000256" key="4">
    <source>
        <dbReference type="ARBA" id="ARBA00022741"/>
    </source>
</evidence>
<dbReference type="NCBIfam" id="TIGR00763">
    <property type="entry name" value="lon"/>
    <property type="match status" value="1"/>
</dbReference>
<dbReference type="GO" id="GO:0034605">
    <property type="term" value="P:cellular response to heat"/>
    <property type="evidence" value="ECO:0007669"/>
    <property type="project" value="UniProtKB-UniRule"/>
</dbReference>
<dbReference type="Gene3D" id="3.40.50.300">
    <property type="entry name" value="P-loop containing nucleotide triphosphate hydrolases"/>
    <property type="match status" value="1"/>
</dbReference>
<dbReference type="SUPFAM" id="SSF54211">
    <property type="entry name" value="Ribosomal protein S5 domain 2-like"/>
    <property type="match status" value="1"/>
</dbReference>
<protein>
    <recommendedName>
        <fullName evidence="12 14">Lon protease</fullName>
        <ecNumber evidence="11 14">3.4.21.53</ecNumber>
    </recommendedName>
    <alternativeName>
        <fullName evidence="13 14">ATP-dependent protease La</fullName>
    </alternativeName>
</protein>
<keyword evidence="8 14" id="KW-0346">Stress response</keyword>
<dbReference type="Proteomes" id="UP000070366">
    <property type="component" value="Unassembled WGS sequence"/>
</dbReference>
<evidence type="ECO:0000256" key="10">
    <source>
        <dbReference type="ARBA" id="ARBA00053875"/>
    </source>
</evidence>
<dbReference type="PROSITE" id="PS51786">
    <property type="entry name" value="LON_PROTEOLYTIC"/>
    <property type="match status" value="1"/>
</dbReference>
<dbReference type="GO" id="GO:0005524">
    <property type="term" value="F:ATP binding"/>
    <property type="evidence" value="ECO:0007669"/>
    <property type="project" value="UniProtKB-UniRule"/>
</dbReference>
<dbReference type="SUPFAM" id="SSF52540">
    <property type="entry name" value="P-loop containing nucleoside triphosphate hydrolases"/>
    <property type="match status" value="1"/>
</dbReference>
<comment type="catalytic activity">
    <reaction evidence="9 14 15 18">
        <text>Hydrolysis of proteins in presence of ATP.</text>
        <dbReference type="EC" id="3.4.21.53"/>
    </reaction>
</comment>
<evidence type="ECO:0000256" key="8">
    <source>
        <dbReference type="ARBA" id="ARBA00023016"/>
    </source>
</evidence>
<dbReference type="GO" id="GO:0004176">
    <property type="term" value="F:ATP-dependent peptidase activity"/>
    <property type="evidence" value="ECO:0007669"/>
    <property type="project" value="UniProtKB-UniRule"/>
</dbReference>
<evidence type="ECO:0000256" key="5">
    <source>
        <dbReference type="ARBA" id="ARBA00022801"/>
    </source>
</evidence>
<keyword evidence="20" id="KW-1133">Transmembrane helix</keyword>
<evidence type="ECO:0000256" key="16">
    <source>
        <dbReference type="PIRSR" id="PIRSR001174-1"/>
    </source>
</evidence>
<dbReference type="RefSeq" id="WP_066521334.1">
    <property type="nucleotide sequence ID" value="NZ_CABMOF010000005.1"/>
</dbReference>
<dbReference type="PATRIC" id="fig|626937.4.peg.2778"/>
<sequence length="784" mass="87285">METKGAKQQLDRIVMPMVALRGLVIFPYMVLHFDVGREMSVAAVEECVMQGQEIFLVTQKDLKIEMPEIKDVYEIGTIAKVKQVLKLPGDTLRVLVEGERRARILSYAAREPYLQAEVEVVPDETHDDPSKEVVKEAYMRRVTDLFERFAALGARIPGETLFTVSEVEEPGKFADMIASNVAIKLDDKQKVLSCIDELERLQLVMNILKKEIDILEIDKEIASSVKQQIDKSQREYFLREQMKVIQKELGETENDADEIEELRKKIKGLPLSEEARTKAEKELARMARMAPGSPEISVLRNYIDWIVSLPWGKETTDNMDLAHARSILDQDHYGLAKVKDRIIEFLAVRKLKNDMHGPILCLAGPPGVGKTSIAHSIARALDKKFVRMSLGGVHDEAEIRGHRRTYIGAIPGRIITSIKQADSMNPLFLLDEIDKMSSDFRGDPASAMLEVLDPEINNTFRDHYLDIDFDLSKIMFITTANDVSTIPGPLYDRMEIIHIDSYTDVEKLNIAKKHLIAKQAKEHGLKPSSVKISDAALMDIIHRYTAESGVRSLEREIAAIMRKSAAKIVADGIERISVSQKNLKEFLGLPKCSETNVLKRDTVGVVTGLAWTAVGGQTMPVEVSIIPGTGKMELTGQLGDVMKESAKTGISVVRAMSGKLKFPKDINEKTDLHIHVPEGAIPKDGPSAGVTMVTALVSALTKRPVRHDIAMTGEITLTGRVLKIGGIKEKALAALRAGIHTIILPKDNESDLEELPESVRSELHFIFASEIDEVLKHALVTEKK</sequence>
<dbReference type="EC" id="3.4.21.53" evidence="11 14"/>
<evidence type="ECO:0000256" key="15">
    <source>
        <dbReference type="PIRNR" id="PIRNR001174"/>
    </source>
</evidence>
<dbReference type="Pfam" id="PF22667">
    <property type="entry name" value="Lon_lid"/>
    <property type="match status" value="1"/>
</dbReference>
<dbReference type="InterPro" id="IPR003959">
    <property type="entry name" value="ATPase_AAA_core"/>
</dbReference>
<dbReference type="InterPro" id="IPR027065">
    <property type="entry name" value="Lon_Prtase"/>
</dbReference>
<dbReference type="InterPro" id="IPR054594">
    <property type="entry name" value="Lon_lid"/>
</dbReference>
<comment type="subcellular location">
    <subcellularLocation>
        <location evidence="1 14 15">Cytoplasm</location>
    </subcellularLocation>
</comment>
<dbReference type="AlphaFoldDB" id="A0A136Q0G8"/>
<evidence type="ECO:0000256" key="13">
    <source>
        <dbReference type="ARBA" id="ARBA00082722"/>
    </source>
</evidence>
<evidence type="ECO:0000256" key="11">
    <source>
        <dbReference type="ARBA" id="ARBA00066743"/>
    </source>
</evidence>
<dbReference type="Pfam" id="PF05362">
    <property type="entry name" value="Lon_C"/>
    <property type="match status" value="1"/>
</dbReference>
<feature type="active site" evidence="14 16">
    <location>
        <position position="687"/>
    </location>
</feature>
<proteinExistence type="evidence at transcript level"/>
<keyword evidence="2 14" id="KW-0963">Cytoplasm</keyword>
<reference evidence="23 24" key="1">
    <citation type="submission" date="2016-02" db="EMBL/GenBank/DDBJ databases">
        <authorList>
            <person name="Wen L."/>
            <person name="He K."/>
            <person name="Yang H."/>
        </authorList>
    </citation>
    <scope>NUCLEOTIDE SEQUENCE [LARGE SCALE GENOMIC DNA]</scope>
    <source>
        <strain evidence="23 24">DSM 22607</strain>
    </source>
</reference>
<dbReference type="PROSITE" id="PS01046">
    <property type="entry name" value="LON_SER"/>
    <property type="match status" value="1"/>
</dbReference>
<dbReference type="PRINTS" id="PR00830">
    <property type="entry name" value="ENDOLAPTASE"/>
</dbReference>
<dbReference type="GO" id="GO:0043565">
    <property type="term" value="F:sequence-specific DNA binding"/>
    <property type="evidence" value="ECO:0007669"/>
    <property type="project" value="UniProtKB-UniRule"/>
</dbReference>
<evidence type="ECO:0000313" key="24">
    <source>
        <dbReference type="Proteomes" id="UP000070366"/>
    </source>
</evidence>
<comment type="caution">
    <text evidence="23">The sequence shown here is derived from an EMBL/GenBank/DDBJ whole genome shotgun (WGS) entry which is preliminary data.</text>
</comment>
<feature type="active site" evidence="14 16">
    <location>
        <position position="730"/>
    </location>
</feature>
<evidence type="ECO:0000256" key="9">
    <source>
        <dbReference type="ARBA" id="ARBA00050665"/>
    </source>
</evidence>
<dbReference type="InterPro" id="IPR027543">
    <property type="entry name" value="Lon_bac"/>
</dbReference>
<comment type="similarity">
    <text evidence="14 15 18 19">Belongs to the peptidase S16 family.</text>
</comment>
<feature type="transmembrane region" description="Helical" evidence="20">
    <location>
        <begin position="12"/>
        <end position="31"/>
    </location>
</feature>
<dbReference type="HAMAP" id="MF_01973">
    <property type="entry name" value="lon_bact"/>
    <property type="match status" value="1"/>
</dbReference>
<dbReference type="GO" id="GO:0004252">
    <property type="term" value="F:serine-type endopeptidase activity"/>
    <property type="evidence" value="ECO:0007669"/>
    <property type="project" value="UniProtKB-UniRule"/>
</dbReference>
<dbReference type="SMART" id="SM00382">
    <property type="entry name" value="AAA"/>
    <property type="match status" value="1"/>
</dbReference>
<evidence type="ECO:0000313" key="23">
    <source>
        <dbReference type="EMBL" id="KXK64175.1"/>
    </source>
</evidence>
<dbReference type="FunFam" id="3.40.50.300:FF:000021">
    <property type="entry name" value="Lon protease homolog"/>
    <property type="match status" value="1"/>
</dbReference>
<dbReference type="InterPro" id="IPR027417">
    <property type="entry name" value="P-loop_NTPase"/>
</dbReference>
<dbReference type="Pfam" id="PF00004">
    <property type="entry name" value="AAA"/>
    <property type="match status" value="1"/>
</dbReference>
<name>A0A136Q0G8_9FIRM</name>
<feature type="domain" description="Lon N-terminal" evidence="22">
    <location>
        <begin position="15"/>
        <end position="212"/>
    </location>
</feature>
<evidence type="ECO:0000256" key="1">
    <source>
        <dbReference type="ARBA" id="ARBA00004496"/>
    </source>
</evidence>
<dbReference type="InterPro" id="IPR014721">
    <property type="entry name" value="Ribsml_uS5_D2-typ_fold_subgr"/>
</dbReference>
<evidence type="ECO:0000256" key="12">
    <source>
        <dbReference type="ARBA" id="ARBA00071934"/>
    </source>
</evidence>
<dbReference type="Gene3D" id="1.20.5.5270">
    <property type="match status" value="1"/>
</dbReference>
<dbReference type="STRING" id="626937.HMPREF3293_02819"/>
<dbReference type="Pfam" id="PF02190">
    <property type="entry name" value="LON_substr_bdg"/>
    <property type="match status" value="1"/>
</dbReference>
<dbReference type="InterPro" id="IPR008268">
    <property type="entry name" value="Peptidase_S16_AS"/>
</dbReference>
<dbReference type="Gene3D" id="1.10.8.60">
    <property type="match status" value="1"/>
</dbReference>
<dbReference type="PROSITE" id="PS51787">
    <property type="entry name" value="LON_N"/>
    <property type="match status" value="1"/>
</dbReference>
<keyword evidence="3 14" id="KW-0645">Protease</keyword>
<dbReference type="PANTHER" id="PTHR10046">
    <property type="entry name" value="ATP DEPENDENT LON PROTEASE FAMILY MEMBER"/>
    <property type="match status" value="1"/>
</dbReference>
<dbReference type="SUPFAM" id="SSF88697">
    <property type="entry name" value="PUA domain-like"/>
    <property type="match status" value="1"/>
</dbReference>
<evidence type="ECO:0000256" key="19">
    <source>
        <dbReference type="RuleBase" id="RU000591"/>
    </source>
</evidence>
<feature type="domain" description="Lon proteolytic" evidence="21">
    <location>
        <begin position="600"/>
        <end position="781"/>
    </location>
</feature>
<dbReference type="InterPro" id="IPR046336">
    <property type="entry name" value="Lon_prtase_N_sf"/>
</dbReference>
<dbReference type="Gene3D" id="2.30.130.40">
    <property type="entry name" value="LON domain-like"/>
    <property type="match status" value="1"/>
</dbReference>
<dbReference type="PIRSF" id="PIRSF001174">
    <property type="entry name" value="Lon_proteas"/>
    <property type="match status" value="1"/>
</dbReference>
<comment type="function">
    <text evidence="10 14">ATP-dependent serine protease that mediates the selective degradation of mutant and abnormal proteins as well as certain short-lived regulatory proteins. Required for cellular homeostasis and for survival from DNA damage and developmental changes induced by stress. Degrades polypeptides processively to yield small peptide fragments that are 5 to 10 amino acids long. Binds to DNA in a double-stranded, site-specific manner.</text>
</comment>
<keyword evidence="20" id="KW-0472">Membrane</keyword>
<evidence type="ECO:0000256" key="3">
    <source>
        <dbReference type="ARBA" id="ARBA00022670"/>
    </source>
</evidence>
<dbReference type="SMART" id="SM00464">
    <property type="entry name" value="LON"/>
    <property type="match status" value="1"/>
</dbReference>
<dbReference type="GO" id="GO:0005737">
    <property type="term" value="C:cytoplasm"/>
    <property type="evidence" value="ECO:0007669"/>
    <property type="project" value="UniProtKB-SubCell"/>
</dbReference>
<comment type="induction">
    <text evidence="14">By heat shock.</text>
</comment>
<dbReference type="InterPro" id="IPR004815">
    <property type="entry name" value="Lon_bac/euk-typ"/>
</dbReference>
<gene>
    <name evidence="14" type="primary">lon</name>
    <name evidence="23" type="ORF">HMPREF3293_02819</name>
</gene>
<evidence type="ECO:0000256" key="6">
    <source>
        <dbReference type="ARBA" id="ARBA00022825"/>
    </source>
</evidence>
<evidence type="ECO:0000256" key="20">
    <source>
        <dbReference type="SAM" id="Phobius"/>
    </source>
</evidence>
<dbReference type="EMBL" id="LSZW01000065">
    <property type="protein sequence ID" value="KXK64175.1"/>
    <property type="molecule type" value="Genomic_DNA"/>
</dbReference>
<evidence type="ECO:0000256" key="7">
    <source>
        <dbReference type="ARBA" id="ARBA00022840"/>
    </source>
</evidence>
<keyword evidence="5 14" id="KW-0378">Hydrolase</keyword>
<evidence type="ECO:0000256" key="2">
    <source>
        <dbReference type="ARBA" id="ARBA00022490"/>
    </source>
</evidence>
<evidence type="ECO:0000259" key="22">
    <source>
        <dbReference type="PROSITE" id="PS51787"/>
    </source>
</evidence>
<dbReference type="InterPro" id="IPR020568">
    <property type="entry name" value="Ribosomal_Su5_D2-typ_SF"/>
</dbReference>
<keyword evidence="7 14" id="KW-0067">ATP-binding</keyword>
<dbReference type="CDD" id="cd19500">
    <property type="entry name" value="RecA-like_Lon"/>
    <property type="match status" value="1"/>
</dbReference>
<dbReference type="Gene3D" id="1.20.58.1480">
    <property type="match status" value="1"/>
</dbReference>
<dbReference type="GO" id="GO:0006515">
    <property type="term" value="P:protein quality control for misfolded or incompletely synthesized proteins"/>
    <property type="evidence" value="ECO:0007669"/>
    <property type="project" value="UniProtKB-UniRule"/>
</dbReference>
<dbReference type="InterPro" id="IPR008269">
    <property type="entry name" value="Lon_proteolytic"/>
</dbReference>